<name>A0ABU0WR87_9PROT</name>
<dbReference type="Proteomes" id="UP001227317">
    <property type="component" value="Unassembled WGS sequence"/>
</dbReference>
<accession>A0ABU0WR87</accession>
<feature type="region of interest" description="Disordered" evidence="1">
    <location>
        <begin position="1"/>
        <end position="38"/>
    </location>
</feature>
<gene>
    <name evidence="2" type="ORF">QSG27_28990</name>
</gene>
<reference evidence="2 3" key="1">
    <citation type="submission" date="2023-06" db="EMBL/GenBank/DDBJ databases">
        <title>Azospirillum isscasensis sp.nov, a bacterium isolated from rhizosphere soil of rice.</title>
        <authorList>
            <person name="Wang H."/>
        </authorList>
    </citation>
    <scope>NUCLEOTIDE SEQUENCE [LARGE SCALE GENOMIC DNA]</scope>
    <source>
        <strain evidence="2 3">C340-1</strain>
    </source>
</reference>
<sequence length="108" mass="12011">MPARPLHHDCSGRETSGQPVNKFASYDDTRADARQRRDDDQRLAALLIEGGLTDADVHAAPPDSDDQFVATDDSWTESLGRALRRHAMFPSQAYRNKVRHGLCYTDGA</sequence>
<dbReference type="EMBL" id="JAUJFI010000361">
    <property type="protein sequence ID" value="MDQ2106754.1"/>
    <property type="molecule type" value="Genomic_DNA"/>
</dbReference>
<evidence type="ECO:0000313" key="2">
    <source>
        <dbReference type="EMBL" id="MDQ2106754.1"/>
    </source>
</evidence>
<evidence type="ECO:0000313" key="3">
    <source>
        <dbReference type="Proteomes" id="UP001227317"/>
    </source>
</evidence>
<protein>
    <submittedName>
        <fullName evidence="2">Uncharacterized protein</fullName>
    </submittedName>
</protein>
<evidence type="ECO:0000256" key="1">
    <source>
        <dbReference type="SAM" id="MobiDB-lite"/>
    </source>
</evidence>
<organism evidence="2 3">
    <name type="scientific">Azospirillum isscasi</name>
    <dbReference type="NCBI Taxonomy" id="3053926"/>
    <lineage>
        <taxon>Bacteria</taxon>
        <taxon>Pseudomonadati</taxon>
        <taxon>Pseudomonadota</taxon>
        <taxon>Alphaproteobacteria</taxon>
        <taxon>Rhodospirillales</taxon>
        <taxon>Azospirillaceae</taxon>
        <taxon>Azospirillum</taxon>
    </lineage>
</organism>
<feature type="compositionally biased region" description="Basic and acidic residues" evidence="1">
    <location>
        <begin position="1"/>
        <end position="12"/>
    </location>
</feature>
<keyword evidence="3" id="KW-1185">Reference proteome</keyword>
<proteinExistence type="predicted"/>
<comment type="caution">
    <text evidence="2">The sequence shown here is derived from an EMBL/GenBank/DDBJ whole genome shotgun (WGS) entry which is preliminary data.</text>
</comment>
<feature type="compositionally biased region" description="Basic and acidic residues" evidence="1">
    <location>
        <begin position="25"/>
        <end position="38"/>
    </location>
</feature>
<dbReference type="RefSeq" id="WP_306712322.1">
    <property type="nucleotide sequence ID" value="NZ_JAUJFI010000361.1"/>
</dbReference>